<feature type="transmembrane region" description="Helical" evidence="1">
    <location>
        <begin position="7"/>
        <end position="26"/>
    </location>
</feature>
<gene>
    <name evidence="3" type="ORF">GAN91_14005</name>
    <name evidence="2" type="ORF">GAO51_08020</name>
</gene>
<dbReference type="EMBL" id="WCSY01000006">
    <property type="protein sequence ID" value="KAB4314299.1"/>
    <property type="molecule type" value="Genomic_DNA"/>
</dbReference>
<proteinExistence type="predicted"/>
<feature type="transmembrane region" description="Helical" evidence="1">
    <location>
        <begin position="38"/>
        <end position="53"/>
    </location>
</feature>
<keyword evidence="1" id="KW-1133">Transmembrane helix</keyword>
<evidence type="ECO:0000313" key="2">
    <source>
        <dbReference type="EMBL" id="KAB4314299.1"/>
    </source>
</evidence>
<organism evidence="2 5">
    <name type="scientific">Bacteroides thetaiotaomicron</name>
    <dbReference type="NCBI Taxonomy" id="818"/>
    <lineage>
        <taxon>Bacteria</taxon>
        <taxon>Pseudomonadati</taxon>
        <taxon>Bacteroidota</taxon>
        <taxon>Bacteroidia</taxon>
        <taxon>Bacteroidales</taxon>
        <taxon>Bacteroidaceae</taxon>
        <taxon>Bacteroides</taxon>
    </lineage>
</organism>
<evidence type="ECO:0000313" key="3">
    <source>
        <dbReference type="EMBL" id="KAB4481389.1"/>
    </source>
</evidence>
<keyword evidence="1" id="KW-0812">Transmembrane</keyword>
<accession>A0A139KE96</accession>
<feature type="transmembrane region" description="Helical" evidence="1">
    <location>
        <begin position="62"/>
        <end position="78"/>
    </location>
</feature>
<keyword evidence="1" id="KW-0472">Membrane</keyword>
<evidence type="ECO:0000313" key="4">
    <source>
        <dbReference type="Proteomes" id="UP000436858"/>
    </source>
</evidence>
<protein>
    <submittedName>
        <fullName evidence="2">Uncharacterized protein</fullName>
    </submittedName>
</protein>
<sequence>MYNNMRYAVVLIINIILVLAGFFLLFGDPLNKQLPTKMIAIWFIVLVILDYPLRHNKIYKEIRILVYIIFLALLYWLFPT</sequence>
<dbReference type="AlphaFoldDB" id="A0A139KE96"/>
<dbReference type="Proteomes" id="UP000440614">
    <property type="component" value="Unassembled WGS sequence"/>
</dbReference>
<comment type="caution">
    <text evidence="2">The sequence shown here is derived from an EMBL/GenBank/DDBJ whole genome shotgun (WGS) entry which is preliminary data.</text>
</comment>
<evidence type="ECO:0000313" key="5">
    <source>
        <dbReference type="Proteomes" id="UP000440614"/>
    </source>
</evidence>
<reference evidence="4 5" key="1">
    <citation type="journal article" date="2019" name="Nat. Med.">
        <title>A library of human gut bacterial isolates paired with longitudinal multiomics data enables mechanistic microbiome research.</title>
        <authorList>
            <person name="Poyet M."/>
            <person name="Groussin M."/>
            <person name="Gibbons S.M."/>
            <person name="Avila-Pacheco J."/>
            <person name="Jiang X."/>
            <person name="Kearney S.M."/>
            <person name="Perrotta A.R."/>
            <person name="Berdy B."/>
            <person name="Zhao S."/>
            <person name="Lieberman T.D."/>
            <person name="Swanson P.K."/>
            <person name="Smith M."/>
            <person name="Roesemann S."/>
            <person name="Alexander J.E."/>
            <person name="Rich S.A."/>
            <person name="Livny J."/>
            <person name="Vlamakis H."/>
            <person name="Clish C."/>
            <person name="Bullock K."/>
            <person name="Deik A."/>
            <person name="Scott J."/>
            <person name="Pierce K.A."/>
            <person name="Xavier R.J."/>
            <person name="Alm E.J."/>
        </authorList>
    </citation>
    <scope>NUCLEOTIDE SEQUENCE [LARGE SCALE GENOMIC DNA]</scope>
    <source>
        <strain evidence="3 4">BIOML-A162</strain>
        <strain evidence="2 5">BIOML-A188</strain>
    </source>
</reference>
<dbReference type="EMBL" id="WCRY01000012">
    <property type="protein sequence ID" value="KAB4481389.1"/>
    <property type="molecule type" value="Genomic_DNA"/>
</dbReference>
<evidence type="ECO:0000256" key="1">
    <source>
        <dbReference type="SAM" id="Phobius"/>
    </source>
</evidence>
<dbReference type="Proteomes" id="UP000436858">
    <property type="component" value="Unassembled WGS sequence"/>
</dbReference>
<name>A0A139KE96_BACT4</name>